<dbReference type="InterPro" id="IPR036452">
    <property type="entry name" value="Ribo_hydro-like"/>
</dbReference>
<evidence type="ECO:0000313" key="6">
    <source>
        <dbReference type="Proteomes" id="UP000036403"/>
    </source>
</evidence>
<comment type="caution">
    <text evidence="5">The sequence shown here is derived from an EMBL/GenBank/DDBJ whole genome shotgun (WGS) entry which is preliminary data.</text>
</comment>
<reference evidence="5 6" key="1">
    <citation type="submission" date="2015-04" db="EMBL/GenBank/DDBJ databases">
        <title>Lasius niger genome sequencing.</title>
        <authorList>
            <person name="Konorov E.A."/>
            <person name="Nikitin M.A."/>
            <person name="Kirill M.V."/>
            <person name="Chang P."/>
        </authorList>
    </citation>
    <scope>NUCLEOTIDE SEQUENCE [LARGE SCALE GENOMIC DNA]</scope>
    <source>
        <tissue evidence="5">Whole</tissue>
    </source>
</reference>
<dbReference type="STRING" id="67767.A0A0J7MTM1"/>
<dbReference type="AlphaFoldDB" id="A0A0J7MTM1"/>
<dbReference type="SUPFAM" id="SSF53590">
    <property type="entry name" value="Nucleoside hydrolase"/>
    <property type="match status" value="1"/>
</dbReference>
<feature type="non-terminal residue" evidence="5">
    <location>
        <position position="93"/>
    </location>
</feature>
<keyword evidence="3" id="KW-0326">Glycosidase</keyword>
<keyword evidence="6" id="KW-1185">Reference proteome</keyword>
<dbReference type="EMBL" id="LBMM01018257">
    <property type="protein sequence ID" value="KMQ83845.1"/>
    <property type="molecule type" value="Genomic_DNA"/>
</dbReference>
<keyword evidence="2 5" id="KW-0378">Hydrolase</keyword>
<organism evidence="5 6">
    <name type="scientific">Lasius niger</name>
    <name type="common">Black garden ant</name>
    <dbReference type="NCBI Taxonomy" id="67767"/>
    <lineage>
        <taxon>Eukaryota</taxon>
        <taxon>Metazoa</taxon>
        <taxon>Ecdysozoa</taxon>
        <taxon>Arthropoda</taxon>
        <taxon>Hexapoda</taxon>
        <taxon>Insecta</taxon>
        <taxon>Pterygota</taxon>
        <taxon>Neoptera</taxon>
        <taxon>Endopterygota</taxon>
        <taxon>Hymenoptera</taxon>
        <taxon>Apocrita</taxon>
        <taxon>Aculeata</taxon>
        <taxon>Formicoidea</taxon>
        <taxon>Formicidae</taxon>
        <taxon>Formicinae</taxon>
        <taxon>Lasius</taxon>
        <taxon>Lasius</taxon>
    </lineage>
</organism>
<dbReference type="PROSITE" id="PS01247">
    <property type="entry name" value="IUNH"/>
    <property type="match status" value="1"/>
</dbReference>
<dbReference type="OrthoDB" id="432381at2759"/>
<evidence type="ECO:0000313" key="5">
    <source>
        <dbReference type="EMBL" id="KMQ83845.1"/>
    </source>
</evidence>
<evidence type="ECO:0000256" key="1">
    <source>
        <dbReference type="ARBA" id="ARBA00009176"/>
    </source>
</evidence>
<sequence length="93" mass="9950">MPRPIIIDCDPGLDDAIALAMALRSPELDIKAITTSAGNQTPEKTLHNALGLLTLMQREDIPVAAGAARPLMRELVIADYIYGKTGMGNTHLP</sequence>
<protein>
    <submittedName>
        <fullName evidence="5">Ribonucleoside hydrolase 1</fullName>
    </submittedName>
</protein>
<feature type="domain" description="Inosine/uridine-preferring nucleoside hydrolase" evidence="4">
    <location>
        <begin position="5"/>
        <end position="91"/>
    </location>
</feature>
<name>A0A0J7MTM1_LASNI</name>
<dbReference type="GO" id="GO:0045437">
    <property type="term" value="F:uridine nucleosidase activity"/>
    <property type="evidence" value="ECO:0007669"/>
    <property type="project" value="UniProtKB-ARBA"/>
</dbReference>
<proteinExistence type="inferred from homology"/>
<dbReference type="PANTHER" id="PTHR12304">
    <property type="entry name" value="INOSINE-URIDINE PREFERRING NUCLEOSIDE HYDROLASE"/>
    <property type="match status" value="1"/>
</dbReference>
<dbReference type="Gene3D" id="3.90.245.10">
    <property type="entry name" value="Ribonucleoside hydrolase-like"/>
    <property type="match status" value="1"/>
</dbReference>
<dbReference type="InterPro" id="IPR001910">
    <property type="entry name" value="Inosine/uridine_hydrolase_dom"/>
</dbReference>
<comment type="similarity">
    <text evidence="1">Belongs to the IUNH family.</text>
</comment>
<dbReference type="GO" id="GO:0005829">
    <property type="term" value="C:cytosol"/>
    <property type="evidence" value="ECO:0007669"/>
    <property type="project" value="TreeGrafter"/>
</dbReference>
<gene>
    <name evidence="5" type="ORF">RF55_18981</name>
</gene>
<dbReference type="GO" id="GO:0006152">
    <property type="term" value="P:purine nucleoside catabolic process"/>
    <property type="evidence" value="ECO:0007669"/>
    <property type="project" value="TreeGrafter"/>
</dbReference>
<evidence type="ECO:0000259" key="4">
    <source>
        <dbReference type="Pfam" id="PF01156"/>
    </source>
</evidence>
<dbReference type="GO" id="GO:0008477">
    <property type="term" value="F:purine nucleosidase activity"/>
    <property type="evidence" value="ECO:0007669"/>
    <property type="project" value="TreeGrafter"/>
</dbReference>
<evidence type="ECO:0000256" key="2">
    <source>
        <dbReference type="ARBA" id="ARBA00022801"/>
    </source>
</evidence>
<dbReference type="InterPro" id="IPR023186">
    <property type="entry name" value="IUNH"/>
</dbReference>
<dbReference type="Pfam" id="PF01156">
    <property type="entry name" value="IU_nuc_hydro"/>
    <property type="match status" value="1"/>
</dbReference>
<accession>A0A0J7MTM1</accession>
<dbReference type="PaxDb" id="67767-A0A0J7MTM1"/>
<evidence type="ECO:0000256" key="3">
    <source>
        <dbReference type="ARBA" id="ARBA00023295"/>
    </source>
</evidence>
<dbReference type="PANTHER" id="PTHR12304:SF4">
    <property type="entry name" value="URIDINE NUCLEOSIDASE"/>
    <property type="match status" value="1"/>
</dbReference>
<dbReference type="InterPro" id="IPR015910">
    <property type="entry name" value="I/U_nuclsd_hydro_CS"/>
</dbReference>
<dbReference type="Proteomes" id="UP000036403">
    <property type="component" value="Unassembled WGS sequence"/>
</dbReference>